<proteinExistence type="predicted"/>
<accession>A0ABN8IBR4</accession>
<feature type="compositionally biased region" description="Polar residues" evidence="1">
    <location>
        <begin position="12"/>
        <end position="23"/>
    </location>
</feature>
<gene>
    <name evidence="2" type="ORF">IPOD504_LOCUS8496</name>
</gene>
<keyword evidence="3" id="KW-1185">Reference proteome</keyword>
<evidence type="ECO:0000313" key="2">
    <source>
        <dbReference type="EMBL" id="CAH2054125.1"/>
    </source>
</evidence>
<protein>
    <submittedName>
        <fullName evidence="2">Uncharacterized protein</fullName>
    </submittedName>
</protein>
<sequence length="87" mass="9646">MAGLPVPKSHTDILTQTTRSQADLQPLLHQGPIKSGKPFRIGSTLESAADAKSNALSDWQRWPRGPVGGYWRIGQFRRYVPAPIIRP</sequence>
<feature type="region of interest" description="Disordered" evidence="1">
    <location>
        <begin position="1"/>
        <end position="40"/>
    </location>
</feature>
<evidence type="ECO:0000313" key="3">
    <source>
        <dbReference type="Proteomes" id="UP000837857"/>
    </source>
</evidence>
<dbReference type="EMBL" id="OW152833">
    <property type="protein sequence ID" value="CAH2054125.1"/>
    <property type="molecule type" value="Genomic_DNA"/>
</dbReference>
<feature type="non-terminal residue" evidence="2">
    <location>
        <position position="1"/>
    </location>
</feature>
<organism evidence="2 3">
    <name type="scientific">Iphiclides podalirius</name>
    <name type="common">scarce swallowtail</name>
    <dbReference type="NCBI Taxonomy" id="110791"/>
    <lineage>
        <taxon>Eukaryota</taxon>
        <taxon>Metazoa</taxon>
        <taxon>Ecdysozoa</taxon>
        <taxon>Arthropoda</taxon>
        <taxon>Hexapoda</taxon>
        <taxon>Insecta</taxon>
        <taxon>Pterygota</taxon>
        <taxon>Neoptera</taxon>
        <taxon>Endopterygota</taxon>
        <taxon>Lepidoptera</taxon>
        <taxon>Glossata</taxon>
        <taxon>Ditrysia</taxon>
        <taxon>Papilionoidea</taxon>
        <taxon>Papilionidae</taxon>
        <taxon>Papilioninae</taxon>
        <taxon>Iphiclides</taxon>
    </lineage>
</organism>
<name>A0ABN8IBR4_9NEOP</name>
<evidence type="ECO:0000256" key="1">
    <source>
        <dbReference type="SAM" id="MobiDB-lite"/>
    </source>
</evidence>
<reference evidence="2" key="1">
    <citation type="submission" date="2022-03" db="EMBL/GenBank/DDBJ databases">
        <authorList>
            <person name="Martin H S."/>
        </authorList>
    </citation>
    <scope>NUCLEOTIDE SEQUENCE</scope>
</reference>
<dbReference type="Proteomes" id="UP000837857">
    <property type="component" value="Chromosome 21"/>
</dbReference>